<dbReference type="CDD" id="cd00575">
    <property type="entry name" value="NOS_oxygenase"/>
    <property type="match status" value="1"/>
</dbReference>
<keyword evidence="4" id="KW-0408">Iron</keyword>
<dbReference type="KEGG" id="kphy:AOZ06_41055"/>
<evidence type="ECO:0000256" key="3">
    <source>
        <dbReference type="ARBA" id="ARBA00023002"/>
    </source>
</evidence>
<dbReference type="PANTHER" id="PTHR43410">
    <property type="entry name" value="NITRIC OXIDE SYNTHASE OXYGENASE"/>
    <property type="match status" value="1"/>
</dbReference>
<dbReference type="Pfam" id="PF02898">
    <property type="entry name" value="NO_synthase"/>
    <property type="match status" value="1"/>
</dbReference>
<evidence type="ECO:0000256" key="1">
    <source>
        <dbReference type="ARBA" id="ARBA00022617"/>
    </source>
</evidence>
<keyword evidence="8" id="KW-1185">Reference proteome</keyword>
<evidence type="ECO:0000256" key="5">
    <source>
        <dbReference type="SAM" id="MobiDB-lite"/>
    </source>
</evidence>
<dbReference type="PANTHER" id="PTHR43410:SF1">
    <property type="entry name" value="NITRIC OXIDE SYNTHASE"/>
    <property type="match status" value="1"/>
</dbReference>
<reference evidence="7 8" key="1">
    <citation type="submission" date="2015-07" db="EMBL/GenBank/DDBJ databases">
        <title>Genome sequencing of Kibdelosporangium phytohabitans.</title>
        <authorList>
            <person name="Qin S."/>
            <person name="Xing K."/>
        </authorList>
    </citation>
    <scope>NUCLEOTIDE SEQUENCE [LARGE SCALE GENOMIC DNA]</scope>
    <source>
        <strain evidence="7 8">KLBMP1111</strain>
    </source>
</reference>
<name>A0A0N9HYI0_9PSEU</name>
<proteinExistence type="predicted"/>
<dbReference type="InterPro" id="IPR050607">
    <property type="entry name" value="NOS"/>
</dbReference>
<dbReference type="Gene3D" id="3.90.1230.10">
    <property type="entry name" value="Nitric Oxide Synthase, Chain A, domain 3"/>
    <property type="match status" value="1"/>
</dbReference>
<dbReference type="InterPro" id="IPR036119">
    <property type="entry name" value="NOS_N_sf"/>
</dbReference>
<evidence type="ECO:0000313" key="7">
    <source>
        <dbReference type="EMBL" id="ALG12405.1"/>
    </source>
</evidence>
<dbReference type="SUPFAM" id="SSF56512">
    <property type="entry name" value="Nitric oxide (NO) synthase oxygenase domain"/>
    <property type="match status" value="1"/>
</dbReference>
<keyword evidence="2" id="KW-0479">Metal-binding</keyword>
<dbReference type="InterPro" id="IPR044940">
    <property type="entry name" value="NOS_dom_2"/>
</dbReference>
<dbReference type="InterPro" id="IPR004030">
    <property type="entry name" value="NOS_N"/>
</dbReference>
<dbReference type="GO" id="GO:0004517">
    <property type="term" value="F:nitric-oxide synthase activity"/>
    <property type="evidence" value="ECO:0007669"/>
    <property type="project" value="InterPro"/>
</dbReference>
<dbReference type="InterPro" id="IPR044944">
    <property type="entry name" value="NOS_dom_3"/>
</dbReference>
<accession>A0A0N9HYI0</accession>
<organism evidence="7 8">
    <name type="scientific">Kibdelosporangium phytohabitans</name>
    <dbReference type="NCBI Taxonomy" id="860235"/>
    <lineage>
        <taxon>Bacteria</taxon>
        <taxon>Bacillati</taxon>
        <taxon>Actinomycetota</taxon>
        <taxon>Actinomycetes</taxon>
        <taxon>Pseudonocardiales</taxon>
        <taxon>Pseudonocardiaceae</taxon>
        <taxon>Kibdelosporangium</taxon>
    </lineage>
</organism>
<sequence>MIVSGDRPGPWQADDRPQSSGQSPLPPPATDEPVDPAAAAEFLQQFHAENPSAGDVDRRVAWVMAEIDLTGTYQHTTAELAYGAQLAWRNSARCIGRLYWRSLRVRDLRAIRAADDIAEHCVRHLRQAWNGGKIRPMISVFAPQAPGRPAPRIWNEQLIRYAAYPKKDGGVLGDPRYLGFTDSVVKLGWRPAEPRGAFDVLPLVIETTEAGVQLYELPADALQEVAITHPDLPWLAELGLRWHAVPVISSMRLVIGGVSYPAAPFNGWYMGTEIGARNLADIERYDLLPEVARRLELDTSSETTLWRDRAMVELNRAVLHSYAAADVTITDHHTESGRFIKHLEKEQRAGRTCPADWSWIVPPMTGSQTPVFHRYYDIEQLRPEFVLDDDAARRGTHGVSMAPLPASPLPETPRPIWHYLYDNTTRST</sequence>
<evidence type="ECO:0000313" key="8">
    <source>
        <dbReference type="Proteomes" id="UP000063699"/>
    </source>
</evidence>
<dbReference type="PROSITE" id="PS60001">
    <property type="entry name" value="NOS"/>
    <property type="match status" value="1"/>
</dbReference>
<keyword evidence="1" id="KW-0349">Heme</keyword>
<evidence type="ECO:0000259" key="6">
    <source>
        <dbReference type="PROSITE" id="PS60001"/>
    </source>
</evidence>
<evidence type="ECO:0000256" key="4">
    <source>
        <dbReference type="ARBA" id="ARBA00023004"/>
    </source>
</evidence>
<feature type="region of interest" description="Disordered" evidence="5">
    <location>
        <begin position="1"/>
        <end position="35"/>
    </location>
</feature>
<dbReference type="GO" id="GO:0046872">
    <property type="term" value="F:metal ion binding"/>
    <property type="evidence" value="ECO:0007669"/>
    <property type="project" value="UniProtKB-KW"/>
</dbReference>
<dbReference type="OrthoDB" id="3398374at2"/>
<gene>
    <name evidence="7" type="ORF">AOZ06_41055</name>
</gene>
<dbReference type="EMBL" id="CP012752">
    <property type="protein sequence ID" value="ALG12405.1"/>
    <property type="molecule type" value="Genomic_DNA"/>
</dbReference>
<dbReference type="AlphaFoldDB" id="A0A0N9HYI0"/>
<dbReference type="Gene3D" id="3.90.340.10">
    <property type="entry name" value="Nitric Oxide Synthase, Chain A, domain 1"/>
    <property type="match status" value="1"/>
</dbReference>
<feature type="domain" description="Nitric oxide synthase (NOS)" evidence="6">
    <location>
        <begin position="93"/>
        <end position="100"/>
    </location>
</feature>
<dbReference type="STRING" id="860235.AOZ06_41055"/>
<keyword evidence="3" id="KW-0560">Oxidoreductase</keyword>
<protein>
    <submittedName>
        <fullName evidence="7">Nitric oxide synthase oxygenase</fullName>
    </submittedName>
</protein>
<dbReference type="Gene3D" id="3.90.440.10">
    <property type="entry name" value="Nitric Oxide Synthase,Heme Domain,Chain A domain 2"/>
    <property type="match status" value="1"/>
</dbReference>
<evidence type="ECO:0000256" key="2">
    <source>
        <dbReference type="ARBA" id="ARBA00022723"/>
    </source>
</evidence>
<dbReference type="GO" id="GO:0006809">
    <property type="term" value="P:nitric oxide biosynthetic process"/>
    <property type="evidence" value="ECO:0007669"/>
    <property type="project" value="InterPro"/>
</dbReference>
<dbReference type="Proteomes" id="UP000063699">
    <property type="component" value="Chromosome"/>
</dbReference>
<dbReference type="InterPro" id="IPR044943">
    <property type="entry name" value="NOS_dom_1"/>
</dbReference>